<proteinExistence type="predicted"/>
<feature type="compositionally biased region" description="Acidic residues" evidence="1">
    <location>
        <begin position="52"/>
        <end position="63"/>
    </location>
</feature>
<evidence type="ECO:0008006" key="4">
    <source>
        <dbReference type="Google" id="ProtNLM"/>
    </source>
</evidence>
<gene>
    <name evidence="2" type="ORF">N495_15270</name>
</gene>
<protein>
    <recommendedName>
        <fullName evidence="4">XkdX family protein</fullName>
    </recommendedName>
</protein>
<dbReference type="OrthoDB" id="1937955at2"/>
<feature type="region of interest" description="Disordered" evidence="1">
    <location>
        <begin position="44"/>
        <end position="63"/>
    </location>
</feature>
<evidence type="ECO:0000256" key="1">
    <source>
        <dbReference type="SAM" id="MobiDB-lite"/>
    </source>
</evidence>
<evidence type="ECO:0000313" key="2">
    <source>
        <dbReference type="EMBL" id="KIS24872.1"/>
    </source>
</evidence>
<sequence length="63" mass="7237">MLYEILKSLIGKNAFEKEDMTNKLNVFYTFSQITVEQYAELMGEVSPNTKEDEGDTPEEVVTQ</sequence>
<dbReference type="EMBL" id="JXSU01000007">
    <property type="protein sequence ID" value="KIS24872.1"/>
    <property type="molecule type" value="Genomic_DNA"/>
</dbReference>
<accession>A0A0D1BY53</accession>
<dbReference type="AlphaFoldDB" id="A0A0D1BY53"/>
<evidence type="ECO:0000313" key="3">
    <source>
        <dbReference type="Proteomes" id="UP000032250"/>
    </source>
</evidence>
<dbReference type="PATRIC" id="fig|1379739.3.peg.3448"/>
<dbReference type="RefSeq" id="WP_043032318.1">
    <property type="nucleotide sequence ID" value="NZ_JXSU01000007.1"/>
</dbReference>
<dbReference type="Proteomes" id="UP000032250">
    <property type="component" value="Unassembled WGS sequence"/>
</dbReference>
<comment type="caution">
    <text evidence="2">The sequence shown here is derived from an EMBL/GenBank/DDBJ whole genome shotgun (WGS) entry which is preliminary data.</text>
</comment>
<name>A0A0D1BY53_CLOBO</name>
<organism evidence="2 3">
    <name type="scientific">Clostridium botulinum B2 450</name>
    <dbReference type="NCBI Taxonomy" id="1379739"/>
    <lineage>
        <taxon>Bacteria</taxon>
        <taxon>Bacillati</taxon>
        <taxon>Bacillota</taxon>
        <taxon>Clostridia</taxon>
        <taxon>Eubacteriales</taxon>
        <taxon>Clostridiaceae</taxon>
        <taxon>Clostridium</taxon>
    </lineage>
</organism>
<reference evidence="2 3" key="1">
    <citation type="submission" date="2014-06" db="EMBL/GenBank/DDBJ databases">
        <title>Genome characterization of distinct group I Clostridium botulinum lineages.</title>
        <authorList>
            <person name="Giordani F."/>
            <person name="Anselmo A."/>
            <person name="Fillo S."/>
            <person name="Palozzi A.M."/>
            <person name="Fortunato A."/>
            <person name="Gentile B."/>
            <person name="Ciammaruconi A."/>
            <person name="Anniballi F."/>
            <person name="De Medici D."/>
            <person name="Lista F."/>
        </authorList>
    </citation>
    <scope>NUCLEOTIDE SEQUENCE [LARGE SCALE GENOMIC DNA]</scope>
    <source>
        <strain evidence="2 3">B2 450</strain>
    </source>
</reference>
<dbReference type="HOGENOM" id="CLU_202399_0_0_9"/>